<proteinExistence type="predicted"/>
<gene>
    <name evidence="2" type="ORF">DM43_4174</name>
</gene>
<sequence length="240" mass="25951">MRVGLFVTCLVDLMRPEIGFSALKLIRDAGYEVIVPPTQTCCGQPAYNSGDRALARDLAEKTLREFEQFDYVVAPSGSCGGMIRAHYGDLFRDDPELMGRYVRFQQKVHELTDFLANVAKVSLAPGEFTGPVTYHDACSGLRELGVKAQPRALLAQRGVTVTEMKDCEHCCGFGGTFAVKYGDISAAIADEKCANVRGSGAGAVVLGDLGCMLNIEGRLRRTGDRDTRVLHVAQVLAGDV</sequence>
<protein>
    <submittedName>
        <fullName evidence="2">Cysteine-rich domain protein</fullName>
    </submittedName>
</protein>
<organism evidence="2 3">
    <name type="scientific">Burkholderia cepacia</name>
    <name type="common">Pseudomonas cepacia</name>
    <dbReference type="NCBI Taxonomy" id="292"/>
    <lineage>
        <taxon>Bacteria</taxon>
        <taxon>Pseudomonadati</taxon>
        <taxon>Pseudomonadota</taxon>
        <taxon>Betaproteobacteria</taxon>
        <taxon>Burkholderiales</taxon>
        <taxon>Burkholderiaceae</taxon>
        <taxon>Burkholderia</taxon>
        <taxon>Burkholderia cepacia complex</taxon>
    </lineage>
</organism>
<dbReference type="Pfam" id="PF02754">
    <property type="entry name" value="CCG"/>
    <property type="match status" value="2"/>
</dbReference>
<dbReference type="EMBL" id="JPGD01000005">
    <property type="protein sequence ID" value="KGC03817.1"/>
    <property type="molecule type" value="Genomic_DNA"/>
</dbReference>
<evidence type="ECO:0000259" key="1">
    <source>
        <dbReference type="Pfam" id="PF02754"/>
    </source>
</evidence>
<dbReference type="InterPro" id="IPR004017">
    <property type="entry name" value="Cys_rich_dom"/>
</dbReference>
<dbReference type="AlphaFoldDB" id="A0AA88Z3Y9"/>
<dbReference type="RefSeq" id="WP_034207757.1">
    <property type="nucleotide sequence ID" value="NZ_KN150854.1"/>
</dbReference>
<name>A0AA88Z3Y9_BURCE</name>
<feature type="domain" description="Cysteine-rich" evidence="1">
    <location>
        <begin position="3"/>
        <end position="84"/>
    </location>
</feature>
<dbReference type="Proteomes" id="UP000029575">
    <property type="component" value="Unassembled WGS sequence"/>
</dbReference>
<evidence type="ECO:0000313" key="3">
    <source>
        <dbReference type="Proteomes" id="UP000029575"/>
    </source>
</evidence>
<dbReference type="GO" id="GO:0005829">
    <property type="term" value="C:cytosol"/>
    <property type="evidence" value="ECO:0007669"/>
    <property type="project" value="TreeGrafter"/>
</dbReference>
<dbReference type="PANTHER" id="PTHR30296">
    <property type="entry name" value="UNCHARACTERIZED PROTEIN YKGE"/>
    <property type="match status" value="1"/>
</dbReference>
<dbReference type="GO" id="GO:0016491">
    <property type="term" value="F:oxidoreductase activity"/>
    <property type="evidence" value="ECO:0007669"/>
    <property type="project" value="UniProtKB-ARBA"/>
</dbReference>
<dbReference type="PANTHER" id="PTHR30296:SF0">
    <property type="entry name" value="LACTATE UTILIZATION PROTEIN A"/>
    <property type="match status" value="1"/>
</dbReference>
<feature type="domain" description="Cysteine-rich" evidence="1">
    <location>
        <begin position="132"/>
        <end position="215"/>
    </location>
</feature>
<accession>A0AA88Z3Y9</accession>
<evidence type="ECO:0000313" key="2">
    <source>
        <dbReference type="EMBL" id="KGC03817.1"/>
    </source>
</evidence>
<reference evidence="2 3" key="1">
    <citation type="submission" date="2014-06" db="EMBL/GenBank/DDBJ databases">
        <authorList>
            <person name="Bishop-Lilly K.A."/>
            <person name="Broomall S.M."/>
            <person name="Chain P.S."/>
            <person name="Chertkov O."/>
            <person name="Coyne S.R."/>
            <person name="Daligault H.E."/>
            <person name="Davenport K.W."/>
            <person name="Erkkila T."/>
            <person name="Frey K.G."/>
            <person name="Gibbons H.S."/>
            <person name="Gu W."/>
            <person name="Jaissle J."/>
            <person name="Johnson S.L."/>
            <person name="Koroleva G.I."/>
            <person name="Ladner J.T."/>
            <person name="Lo C.-C."/>
            <person name="Minogue T.D."/>
            <person name="Munk C."/>
            <person name="Palacios G.F."/>
            <person name="Redden C.L."/>
            <person name="Rosenzweig C.N."/>
            <person name="Scholz M.B."/>
            <person name="Teshima H."/>
            <person name="Xu Y."/>
        </authorList>
    </citation>
    <scope>NUCLEOTIDE SEQUENCE [LARGE SCALE GENOMIC DNA]</scope>
    <source>
        <strain evidence="2 3">DWS 37UF10B-2</strain>
    </source>
</reference>
<comment type="caution">
    <text evidence="2">The sequence shown here is derived from an EMBL/GenBank/DDBJ whole genome shotgun (WGS) entry which is preliminary data.</text>
</comment>